<dbReference type="InterPro" id="IPR001680">
    <property type="entry name" value="WD40_rpt"/>
</dbReference>
<dbReference type="PANTHER" id="PTHR19918">
    <property type="entry name" value="CELL DIVISION CYCLE 20 CDC20 FIZZY -RELATED"/>
    <property type="match status" value="1"/>
</dbReference>
<keyword evidence="5" id="KW-1185">Reference proteome</keyword>
<dbReference type="InterPro" id="IPR033010">
    <property type="entry name" value="Cdc20/Fizzy"/>
</dbReference>
<evidence type="ECO:0000256" key="1">
    <source>
        <dbReference type="ARBA" id="ARBA00022574"/>
    </source>
</evidence>
<evidence type="ECO:0000313" key="4">
    <source>
        <dbReference type="EMBL" id="RZC42769.1"/>
    </source>
</evidence>
<dbReference type="GO" id="GO:1905786">
    <property type="term" value="P:positive regulation of anaphase-promoting complex-dependent catabolic process"/>
    <property type="evidence" value="ECO:0007669"/>
    <property type="project" value="TreeGrafter"/>
</dbReference>
<proteinExistence type="predicted"/>
<keyword evidence="2" id="KW-0677">Repeat</keyword>
<dbReference type="GO" id="GO:1990757">
    <property type="term" value="F:ubiquitin ligase activator activity"/>
    <property type="evidence" value="ECO:0007669"/>
    <property type="project" value="TreeGrafter"/>
</dbReference>
<comment type="caution">
    <text evidence="4">The sequence shown here is derived from an EMBL/GenBank/DDBJ whole genome shotgun (WGS) entry which is preliminary data.</text>
</comment>
<dbReference type="OrthoDB" id="10263272at2759"/>
<evidence type="ECO:0000256" key="3">
    <source>
        <dbReference type="PROSITE-ProRule" id="PRU00221"/>
    </source>
</evidence>
<keyword evidence="4" id="KW-0132">Cell division</keyword>
<accession>A0A482WDQ3</accession>
<dbReference type="AlphaFoldDB" id="A0A482WDQ3"/>
<dbReference type="Pfam" id="PF00400">
    <property type="entry name" value="WD40"/>
    <property type="match status" value="1"/>
</dbReference>
<reference evidence="4 5" key="1">
    <citation type="submission" date="2017-03" db="EMBL/GenBank/DDBJ databases">
        <title>Genome of the blue death feigning beetle - Asbolus verrucosus.</title>
        <authorList>
            <person name="Rider S.D."/>
        </authorList>
    </citation>
    <scope>NUCLEOTIDE SEQUENCE [LARGE SCALE GENOMIC DNA]</scope>
    <source>
        <strain evidence="4">Butters</strain>
        <tissue evidence="4">Head and leg muscle</tissue>
    </source>
</reference>
<name>A0A482WDQ3_ASBVE</name>
<keyword evidence="4" id="KW-0131">Cell cycle</keyword>
<dbReference type="STRING" id="1661398.A0A482WDQ3"/>
<organism evidence="4 5">
    <name type="scientific">Asbolus verrucosus</name>
    <name type="common">Desert ironclad beetle</name>
    <dbReference type="NCBI Taxonomy" id="1661398"/>
    <lineage>
        <taxon>Eukaryota</taxon>
        <taxon>Metazoa</taxon>
        <taxon>Ecdysozoa</taxon>
        <taxon>Arthropoda</taxon>
        <taxon>Hexapoda</taxon>
        <taxon>Insecta</taxon>
        <taxon>Pterygota</taxon>
        <taxon>Neoptera</taxon>
        <taxon>Endopterygota</taxon>
        <taxon>Coleoptera</taxon>
        <taxon>Polyphaga</taxon>
        <taxon>Cucujiformia</taxon>
        <taxon>Tenebrionidae</taxon>
        <taxon>Pimeliinae</taxon>
        <taxon>Asbolus</taxon>
    </lineage>
</organism>
<feature type="non-terminal residue" evidence="4">
    <location>
        <position position="364"/>
    </location>
</feature>
<sequence length="364" mass="41385">VNSKTHPNDRFIPRRIPVNFDFGSQNSQFPFESDVERETEFINYAKVRYNRTNYQNALKEVLMPLDMKILNFFPPKKFKHNEWTPADEGTTSTNKRVQHCVKWKNDGMRFAVGLFPNKLGVWDIVVKKLICETFCCLPFCEICSLEWINDNCLVTGCNNGVLKMHTADLKCIRRVRFAHDSAIINIASSCNRKLIATSGTDRKVIIWKVPELEGYFQITFPSVVRALAWHPWRSALLATGLGFKEGRVILWNVNTHKDVISERNTYKNSSVDCLTFNPITAELVVSYFVACGRDVSKGSGVVSVLSNINKVVEELHIHNGPVPYLLWGDQGRVLASISADENLCIWSFFGSSDNGANLKKKKEK</sequence>
<dbReference type="PANTHER" id="PTHR19918:SF52">
    <property type="entry name" value="PROTEIN CORTEX"/>
    <property type="match status" value="1"/>
</dbReference>
<dbReference type="SMART" id="SM00320">
    <property type="entry name" value="WD40"/>
    <property type="match status" value="5"/>
</dbReference>
<evidence type="ECO:0000256" key="2">
    <source>
        <dbReference type="ARBA" id="ARBA00022737"/>
    </source>
</evidence>
<dbReference type="InterPro" id="IPR036322">
    <property type="entry name" value="WD40_repeat_dom_sf"/>
</dbReference>
<evidence type="ECO:0000313" key="5">
    <source>
        <dbReference type="Proteomes" id="UP000292052"/>
    </source>
</evidence>
<dbReference type="SUPFAM" id="SSF50978">
    <property type="entry name" value="WD40 repeat-like"/>
    <property type="match status" value="1"/>
</dbReference>
<protein>
    <submittedName>
        <fullName evidence="4">Cell division cycle protein 20-like protein</fullName>
    </submittedName>
</protein>
<feature type="repeat" description="WD" evidence="3">
    <location>
        <begin position="176"/>
        <end position="209"/>
    </location>
</feature>
<dbReference type="PROSITE" id="PS50082">
    <property type="entry name" value="WD_REPEATS_2"/>
    <property type="match status" value="1"/>
</dbReference>
<dbReference type="Gene3D" id="2.130.10.10">
    <property type="entry name" value="YVTN repeat-like/Quinoprotein amine dehydrogenase"/>
    <property type="match status" value="1"/>
</dbReference>
<dbReference type="EMBL" id="QDEB01005161">
    <property type="protein sequence ID" value="RZC42769.1"/>
    <property type="molecule type" value="Genomic_DNA"/>
</dbReference>
<dbReference type="GO" id="GO:0010997">
    <property type="term" value="F:anaphase-promoting complex binding"/>
    <property type="evidence" value="ECO:0007669"/>
    <property type="project" value="InterPro"/>
</dbReference>
<dbReference type="GO" id="GO:0051301">
    <property type="term" value="P:cell division"/>
    <property type="evidence" value="ECO:0007669"/>
    <property type="project" value="UniProtKB-KW"/>
</dbReference>
<dbReference type="InterPro" id="IPR015943">
    <property type="entry name" value="WD40/YVTN_repeat-like_dom_sf"/>
</dbReference>
<feature type="non-terminal residue" evidence="4">
    <location>
        <position position="1"/>
    </location>
</feature>
<dbReference type="Proteomes" id="UP000292052">
    <property type="component" value="Unassembled WGS sequence"/>
</dbReference>
<dbReference type="GO" id="GO:0031145">
    <property type="term" value="P:anaphase-promoting complex-dependent catabolic process"/>
    <property type="evidence" value="ECO:0007669"/>
    <property type="project" value="TreeGrafter"/>
</dbReference>
<gene>
    <name evidence="4" type="ORF">BDFB_008516</name>
</gene>
<dbReference type="GO" id="GO:0005680">
    <property type="term" value="C:anaphase-promoting complex"/>
    <property type="evidence" value="ECO:0007669"/>
    <property type="project" value="TreeGrafter"/>
</dbReference>
<keyword evidence="1 3" id="KW-0853">WD repeat</keyword>